<evidence type="ECO:0000313" key="1">
    <source>
        <dbReference type="EMBL" id="WKN36576.1"/>
    </source>
</evidence>
<sequence>MIPNNYYREHRIAGFELMYYNPMPSMGISDWKNRNPALSLAFGEPSIRQPM</sequence>
<reference evidence="1" key="2">
    <citation type="journal article" date="2024" name="Antonie Van Leeuwenhoek">
        <title>Roseihalotalea indica gen. nov., sp. nov., a halophilic Bacteroidetes from mesopelagic Southwest Indian Ocean with higher carbohydrate metabolic potential.</title>
        <authorList>
            <person name="Chen B."/>
            <person name="Zhang M."/>
            <person name="Lin D."/>
            <person name="Ye J."/>
            <person name="Tang K."/>
        </authorList>
    </citation>
    <scope>NUCLEOTIDE SEQUENCE</scope>
    <source>
        <strain evidence="1">TK19036</strain>
    </source>
</reference>
<dbReference type="EMBL" id="CP120682">
    <property type="protein sequence ID" value="WKN36576.1"/>
    <property type="molecule type" value="Genomic_DNA"/>
</dbReference>
<gene>
    <name evidence="1" type="ORF">K4G66_29890</name>
</gene>
<reference evidence="1" key="1">
    <citation type="journal article" date="2023" name="Comput. Struct. Biotechnol. J.">
        <title>Discovery of a novel marine Bacteroidetes with a rich repertoire of carbohydrate-active enzymes.</title>
        <authorList>
            <person name="Chen B."/>
            <person name="Liu G."/>
            <person name="Chen Q."/>
            <person name="Wang H."/>
            <person name="Liu L."/>
            <person name="Tang K."/>
        </authorList>
    </citation>
    <scope>NUCLEOTIDE SEQUENCE</scope>
    <source>
        <strain evidence="1">TK19036</strain>
    </source>
</reference>
<name>A0AA49GMM5_9BACT</name>
<accession>A0AA49GMM5</accession>
<protein>
    <submittedName>
        <fullName evidence="1">Uncharacterized protein</fullName>
    </submittedName>
</protein>
<organism evidence="1">
    <name type="scientific">Roseihalotalea indica</name>
    <dbReference type="NCBI Taxonomy" id="2867963"/>
    <lineage>
        <taxon>Bacteria</taxon>
        <taxon>Pseudomonadati</taxon>
        <taxon>Bacteroidota</taxon>
        <taxon>Cytophagia</taxon>
        <taxon>Cytophagales</taxon>
        <taxon>Catalimonadaceae</taxon>
        <taxon>Roseihalotalea</taxon>
    </lineage>
</organism>
<proteinExistence type="predicted"/>
<dbReference type="AlphaFoldDB" id="A0AA49GMM5"/>